<evidence type="ECO:0000256" key="1">
    <source>
        <dbReference type="SAM" id="MobiDB-lite"/>
    </source>
</evidence>
<feature type="region of interest" description="Disordered" evidence="1">
    <location>
        <begin position="210"/>
        <end position="229"/>
    </location>
</feature>
<dbReference type="SUPFAM" id="SSF54001">
    <property type="entry name" value="Cysteine proteinases"/>
    <property type="match status" value="1"/>
</dbReference>
<comment type="caution">
    <text evidence="3">The sequence shown here is derived from an EMBL/GenBank/DDBJ whole genome shotgun (WGS) entry which is preliminary data.</text>
</comment>
<name>A0A640T145_9ACTN</name>
<feature type="domain" description="Transglutaminase-like" evidence="2">
    <location>
        <begin position="27"/>
        <end position="141"/>
    </location>
</feature>
<organism evidence="3 4">
    <name type="scientific">Streptomyces glebosus</name>
    <dbReference type="NCBI Taxonomy" id="249580"/>
    <lineage>
        <taxon>Bacteria</taxon>
        <taxon>Bacillati</taxon>
        <taxon>Actinomycetota</taxon>
        <taxon>Actinomycetes</taxon>
        <taxon>Kitasatosporales</taxon>
        <taxon>Streptomycetaceae</taxon>
        <taxon>Streptomyces</taxon>
    </lineage>
</organism>
<sequence>MPSMSNLQTLRRATEFLDYETDTVQKFVAEAVGDATTEAEKAVRLYYAVRDGINYEVYATKLSREALRASSIARSGLGFCVHKSILYAAAVRAVGIPSRLVYADVRNHLASERLKSMVGGEVFHHGLVSVHLGGHWLRVTPVFNGLLCRLYGMAPLEFDGTSDSVHHPYDERGGTQMEFLKDYGAYDDVPFDLLLERMRAKHPRMFADRDSVAGSGSLADEAPARTTSV</sequence>
<dbReference type="EMBL" id="BLIO01000001">
    <property type="protein sequence ID" value="GFE16884.1"/>
    <property type="molecule type" value="Genomic_DNA"/>
</dbReference>
<dbReference type="AlphaFoldDB" id="A0A640T145"/>
<protein>
    <recommendedName>
        <fullName evidence="2">Transglutaminase-like domain-containing protein</fullName>
    </recommendedName>
</protein>
<gene>
    <name evidence="3" type="ORF">Sgleb_49310</name>
</gene>
<dbReference type="PANTHER" id="PTHR33490">
    <property type="entry name" value="BLR5614 PROTEIN-RELATED"/>
    <property type="match status" value="1"/>
</dbReference>
<evidence type="ECO:0000259" key="2">
    <source>
        <dbReference type="Pfam" id="PF01841"/>
    </source>
</evidence>
<evidence type="ECO:0000313" key="4">
    <source>
        <dbReference type="Proteomes" id="UP000430079"/>
    </source>
</evidence>
<proteinExistence type="predicted"/>
<dbReference type="Proteomes" id="UP000430079">
    <property type="component" value="Unassembled WGS sequence"/>
</dbReference>
<dbReference type="InterPro" id="IPR002931">
    <property type="entry name" value="Transglutaminase-like"/>
</dbReference>
<dbReference type="PANTHER" id="PTHR33490:SF3">
    <property type="entry name" value="CONSERVED INTEGRAL MEMBRANE PROTEIN"/>
    <property type="match status" value="1"/>
</dbReference>
<accession>A0A640T145</accession>
<keyword evidence="4" id="KW-1185">Reference proteome</keyword>
<dbReference type="Gene3D" id="3.10.620.30">
    <property type="match status" value="1"/>
</dbReference>
<evidence type="ECO:0000313" key="3">
    <source>
        <dbReference type="EMBL" id="GFE16884.1"/>
    </source>
</evidence>
<reference evidence="3 4" key="1">
    <citation type="submission" date="2019-12" db="EMBL/GenBank/DDBJ databases">
        <title>Whole genome shotgun sequence of Streptomyces hygroscopicus subsp. glebosus NBRC 13786.</title>
        <authorList>
            <person name="Ichikawa N."/>
            <person name="Kimura A."/>
            <person name="Kitahashi Y."/>
            <person name="Komaki H."/>
            <person name="Tamura T."/>
        </authorList>
    </citation>
    <scope>NUCLEOTIDE SEQUENCE [LARGE SCALE GENOMIC DNA]</scope>
    <source>
        <strain evidence="3 4">NBRC 13786</strain>
    </source>
</reference>
<dbReference type="InterPro" id="IPR038765">
    <property type="entry name" value="Papain-like_cys_pep_sf"/>
</dbReference>
<dbReference type="Pfam" id="PF01841">
    <property type="entry name" value="Transglut_core"/>
    <property type="match status" value="1"/>
</dbReference>